<feature type="region of interest" description="Disordered" evidence="3">
    <location>
        <begin position="455"/>
        <end position="475"/>
    </location>
</feature>
<evidence type="ECO:0000256" key="3">
    <source>
        <dbReference type="SAM" id="MobiDB-lite"/>
    </source>
</evidence>
<dbReference type="SUPFAM" id="SSF50044">
    <property type="entry name" value="SH3-domain"/>
    <property type="match status" value="1"/>
</dbReference>
<keyword evidence="1 2" id="KW-0728">SH3 domain</keyword>
<dbReference type="SUPFAM" id="SSF50729">
    <property type="entry name" value="PH domain-like"/>
    <property type="match status" value="1"/>
</dbReference>
<dbReference type="InterPro" id="IPR011993">
    <property type="entry name" value="PH-like_dom_sf"/>
</dbReference>
<feature type="compositionally biased region" description="Basic and acidic residues" evidence="3">
    <location>
        <begin position="833"/>
        <end position="844"/>
    </location>
</feature>
<dbReference type="CDD" id="cd09535">
    <property type="entry name" value="SAM_BOI-like_fungal"/>
    <property type="match status" value="1"/>
</dbReference>
<feature type="domain" description="PH" evidence="5">
    <location>
        <begin position="987"/>
        <end position="1085"/>
    </location>
</feature>
<feature type="compositionally biased region" description="Basic and acidic residues" evidence="3">
    <location>
        <begin position="212"/>
        <end position="229"/>
    </location>
</feature>
<dbReference type="Gene3D" id="1.10.150.50">
    <property type="entry name" value="Transcription Factor, Ets-1"/>
    <property type="match status" value="1"/>
</dbReference>
<accession>J4GFH3</accession>
<dbReference type="OrthoDB" id="73680at2759"/>
<feature type="compositionally biased region" description="Polar residues" evidence="3">
    <location>
        <begin position="331"/>
        <end position="341"/>
    </location>
</feature>
<feature type="compositionally biased region" description="Acidic residues" evidence="3">
    <location>
        <begin position="180"/>
        <end position="190"/>
    </location>
</feature>
<feature type="compositionally biased region" description="Low complexity" evidence="3">
    <location>
        <begin position="163"/>
        <end position="172"/>
    </location>
</feature>
<evidence type="ECO:0000313" key="7">
    <source>
        <dbReference type="EMBL" id="CCM05538.1"/>
    </source>
</evidence>
<dbReference type="HOGENOM" id="CLU_007858_0_0_1"/>
<protein>
    <submittedName>
        <fullName evidence="7">Uncharacterized protein</fullName>
    </submittedName>
</protein>
<dbReference type="Pfam" id="PF00169">
    <property type="entry name" value="PH"/>
    <property type="match status" value="1"/>
</dbReference>
<feature type="region of interest" description="Disordered" evidence="3">
    <location>
        <begin position="1110"/>
        <end position="1138"/>
    </location>
</feature>
<dbReference type="Pfam" id="PF14604">
    <property type="entry name" value="SH3_9"/>
    <property type="match status" value="1"/>
</dbReference>
<dbReference type="RefSeq" id="XP_012184821.1">
    <property type="nucleotide sequence ID" value="XM_012329431.1"/>
</dbReference>
<dbReference type="Gene3D" id="2.30.29.30">
    <property type="entry name" value="Pleckstrin-homology domain (PH domain)/Phosphotyrosine-binding domain (PTB)"/>
    <property type="match status" value="1"/>
</dbReference>
<feature type="compositionally biased region" description="Low complexity" evidence="3">
    <location>
        <begin position="610"/>
        <end position="620"/>
    </location>
</feature>
<dbReference type="FunCoup" id="J4GFH3">
    <property type="interactions" value="48"/>
</dbReference>
<dbReference type="PROSITE" id="PS50105">
    <property type="entry name" value="SAM_DOMAIN"/>
    <property type="match status" value="1"/>
</dbReference>
<dbReference type="SUPFAM" id="SSF47769">
    <property type="entry name" value="SAM/Pointed domain"/>
    <property type="match status" value="1"/>
</dbReference>
<dbReference type="SMART" id="SM00233">
    <property type="entry name" value="PH"/>
    <property type="match status" value="1"/>
</dbReference>
<gene>
    <name evidence="7" type="ORF">FIBRA_07764</name>
</gene>
<dbReference type="SMART" id="SM00454">
    <property type="entry name" value="SAM"/>
    <property type="match status" value="1"/>
</dbReference>
<feature type="compositionally biased region" description="Low complexity" evidence="3">
    <location>
        <begin position="796"/>
        <end position="812"/>
    </location>
</feature>
<keyword evidence="8" id="KW-1185">Reference proteome</keyword>
<feature type="compositionally biased region" description="Basic and acidic residues" evidence="3">
    <location>
        <begin position="921"/>
        <end position="947"/>
    </location>
</feature>
<evidence type="ECO:0000259" key="5">
    <source>
        <dbReference type="PROSITE" id="PS50003"/>
    </source>
</evidence>
<feature type="compositionally biased region" description="Acidic residues" evidence="3">
    <location>
        <begin position="247"/>
        <end position="256"/>
    </location>
</feature>
<dbReference type="InParanoid" id="J4GFH3"/>
<dbReference type="PROSITE" id="PS50002">
    <property type="entry name" value="SH3"/>
    <property type="match status" value="1"/>
</dbReference>
<dbReference type="Proteomes" id="UP000006352">
    <property type="component" value="Unassembled WGS sequence"/>
</dbReference>
<sequence>MPQFVYVVHEFTPENPDEVALKVGERIEVVEKDDLYGDGWWQGRNSAGVVGLFPESYTSSIPPNTSSVGATASSANGSSSSSTVDGPTVTQITNPSTGTPSSIRNTADPILSNSTEEISTSDRGTTSNETGGRGSGEMMQATMTDVQKAIEQLGRGGDDGTRSFSFASSHSQSTDHSEAEDTDKEDEDGEEHAFGWSRGARTKLALKAQQANEEREAKERDTSRQELRPSADPTTPMRIVAPPIDVEVSDESDDEEVVRTRRSQSPPQKSSSPRSASLGRVKYSHISEEDEEQEAAGLSSRHSRSASATMNFRRSPPPVITVTEQPLPLRSQGSRDSTANIVPSEEFIVPSPAADESEIPTARAERATFPDAQINPNPVEENEPASPAVQVDEPSPVSETSLAVPPTGGLAALARATSYPPLTRASPLTTQAASASTLSMPQMVTPTPSAIRVSDAPFASPLPSPSASSFAGSMSMGSAGIQQTLTPATSHRNSADAKGAALLDAKKERPEGHPSEWSVEQVIEWLKSKGFDEGVCDKFIEQEITGDVLLELDANVLKTEIGIVAFGKRARIVNAITELRRPSSIFESPSHTPARVMTPRSQTGNSLPYSHSHSASMQSSAPTQASSAWAYSPLYAPSAQGFPSPGVVSMINSEAPHTADLQPKNGWPTSEAETTVTAEEQESGSVEVRKAATMGLGLGLQPSLMNGKDSLPGRLALSPSPSDSAIASTTDVTNGTTAADEERAVMSESDTLPADSKHKKRRFWRSESGSVKAGSTISDSGSRHSKDTGSVPSPPTASTAVSAPVSTAASPTDTKSEPSNESASIVNRRTSKKRESVDGRKPSDRLSLFGTSFSGTLGKGGKSRKPPPRLSSTSEKNEKEKSPEEKHSAFSRIREKKPGGRPSTADGTLREKSQRIPSIREVNESKEKEPKPVKEADKPKDKEDPAVLRKRTASTVGPTKATVVPVSPGKGAPALKPGQSILDQIGTPDHEGWMRKRGDRYNTWKARYCVLKGPHLYILRSKNKTESKIKAYVNIEGYKVCMDEDLDPGRYGFRIIHEGDKTHCFSSEDQIVVREWMKALMKATITRDYSDLVVSSCDIPTIPLAVAQAMNPAPRPPSPTARAATQRAMRAENPHQLSQRDAQVLLMGVQAKDKGGVERARLESFFTNDTISTAGSEPGSPKLATSGKAPPRPSRELRRLTSKSESQGPVDTELIDWANSHLPLALQLSDPAGPIFGGLALLRLAEDIKGKPSSPRVPDSAFPSGPNDEKLDGLFRLFDFLLDNDVKMGTVSINDIRQGKHEKIVQLLRALRAWEDKRKTIARSLGPGAPTNGR</sequence>
<dbReference type="Gene3D" id="2.30.30.40">
    <property type="entry name" value="SH3 Domains"/>
    <property type="match status" value="1"/>
</dbReference>
<feature type="compositionally biased region" description="Basic and acidic residues" evidence="3">
    <location>
        <begin position="875"/>
        <end position="898"/>
    </location>
</feature>
<feature type="compositionally biased region" description="Polar residues" evidence="3">
    <location>
        <begin position="767"/>
        <end position="780"/>
    </location>
</feature>
<feature type="region of interest" description="Disordered" evidence="3">
    <location>
        <begin position="703"/>
        <end position="989"/>
    </location>
</feature>
<feature type="compositionally biased region" description="Low complexity" evidence="3">
    <location>
        <begin position="64"/>
        <end position="84"/>
    </location>
</feature>
<dbReference type="CDD" id="cd13316">
    <property type="entry name" value="PH_Boi"/>
    <property type="match status" value="1"/>
</dbReference>
<dbReference type="InterPro" id="IPR001849">
    <property type="entry name" value="PH_domain"/>
</dbReference>
<dbReference type="STRING" id="599839.J4GFH3"/>
<reference evidence="7 8" key="1">
    <citation type="journal article" date="2012" name="Appl. Environ. Microbiol.">
        <title>Short-read sequencing for genomic analysis of the brown rot fungus Fibroporia radiculosa.</title>
        <authorList>
            <person name="Tang J.D."/>
            <person name="Perkins A.D."/>
            <person name="Sonstegard T.S."/>
            <person name="Schroeder S.G."/>
            <person name="Burgess S.C."/>
            <person name="Diehl S.V."/>
        </authorList>
    </citation>
    <scope>NUCLEOTIDE SEQUENCE [LARGE SCALE GENOMIC DNA]</scope>
    <source>
        <strain evidence="7 8">TFFH 294</strain>
    </source>
</reference>
<feature type="compositionally biased region" description="Polar residues" evidence="3">
    <location>
        <begin position="426"/>
        <end position="443"/>
    </location>
</feature>
<feature type="region of interest" description="Disordered" evidence="3">
    <location>
        <begin position="153"/>
        <end position="405"/>
    </location>
</feature>
<feature type="region of interest" description="Disordered" evidence="3">
    <location>
        <begin position="64"/>
        <end position="137"/>
    </location>
</feature>
<dbReference type="CDD" id="cd00174">
    <property type="entry name" value="SH3"/>
    <property type="match status" value="1"/>
</dbReference>
<evidence type="ECO:0000259" key="4">
    <source>
        <dbReference type="PROSITE" id="PS50002"/>
    </source>
</evidence>
<feature type="compositionally biased region" description="Polar residues" evidence="3">
    <location>
        <begin position="88"/>
        <end position="130"/>
    </location>
</feature>
<feature type="compositionally biased region" description="Polar residues" evidence="3">
    <location>
        <begin position="817"/>
        <end position="828"/>
    </location>
</feature>
<dbReference type="SMART" id="SM00326">
    <property type="entry name" value="SH3"/>
    <property type="match status" value="1"/>
</dbReference>
<feature type="compositionally biased region" description="Low complexity" evidence="3">
    <location>
        <begin position="263"/>
        <end position="277"/>
    </location>
</feature>
<dbReference type="GeneID" id="24100449"/>
<dbReference type="InterPro" id="IPR001660">
    <property type="entry name" value="SAM"/>
</dbReference>
<evidence type="ECO:0000259" key="6">
    <source>
        <dbReference type="PROSITE" id="PS50105"/>
    </source>
</evidence>
<name>J4GFH3_9APHY</name>
<evidence type="ECO:0000313" key="8">
    <source>
        <dbReference type="Proteomes" id="UP000006352"/>
    </source>
</evidence>
<evidence type="ECO:0000256" key="2">
    <source>
        <dbReference type="PROSITE-ProRule" id="PRU00192"/>
    </source>
</evidence>
<feature type="domain" description="SH3" evidence="4">
    <location>
        <begin position="1"/>
        <end position="63"/>
    </location>
</feature>
<feature type="compositionally biased region" description="Polar residues" evidence="3">
    <location>
        <begin position="719"/>
        <end position="737"/>
    </location>
</feature>
<dbReference type="InterPro" id="IPR013761">
    <property type="entry name" value="SAM/pointed_sf"/>
</dbReference>
<dbReference type="InterPro" id="IPR036028">
    <property type="entry name" value="SH3-like_dom_sf"/>
</dbReference>
<feature type="region of interest" description="Disordered" evidence="3">
    <location>
        <begin position="422"/>
        <end position="443"/>
    </location>
</feature>
<feature type="compositionally biased region" description="Low complexity" evidence="3">
    <location>
        <begin position="456"/>
        <end position="475"/>
    </location>
</feature>
<organism evidence="7 8">
    <name type="scientific">Fibroporia radiculosa</name>
    <dbReference type="NCBI Taxonomy" id="599839"/>
    <lineage>
        <taxon>Eukaryota</taxon>
        <taxon>Fungi</taxon>
        <taxon>Dikarya</taxon>
        <taxon>Basidiomycota</taxon>
        <taxon>Agaricomycotina</taxon>
        <taxon>Agaricomycetes</taxon>
        <taxon>Polyporales</taxon>
        <taxon>Fibroporiaceae</taxon>
        <taxon>Fibroporia</taxon>
    </lineage>
</organism>
<feature type="region of interest" description="Disordered" evidence="3">
    <location>
        <begin position="585"/>
        <end position="620"/>
    </location>
</feature>
<dbReference type="PROSITE" id="PS50003">
    <property type="entry name" value="PH_DOMAIN"/>
    <property type="match status" value="1"/>
</dbReference>
<dbReference type="EMBL" id="HE797195">
    <property type="protein sequence ID" value="CCM05538.1"/>
    <property type="molecule type" value="Genomic_DNA"/>
</dbReference>
<dbReference type="InterPro" id="IPR001452">
    <property type="entry name" value="SH3_domain"/>
</dbReference>
<feature type="domain" description="SAM" evidence="6">
    <location>
        <begin position="517"/>
        <end position="582"/>
    </location>
</feature>
<dbReference type="Pfam" id="PF07647">
    <property type="entry name" value="SAM_2"/>
    <property type="match status" value="1"/>
</dbReference>
<proteinExistence type="predicted"/>
<feature type="compositionally biased region" description="Polar residues" evidence="3">
    <location>
        <begin position="599"/>
        <end position="609"/>
    </location>
</feature>
<feature type="region of interest" description="Disordered" evidence="3">
    <location>
        <begin position="1168"/>
        <end position="1209"/>
    </location>
</feature>
<evidence type="ECO:0000256" key="1">
    <source>
        <dbReference type="ARBA" id="ARBA00022443"/>
    </source>
</evidence>